<protein>
    <submittedName>
        <fullName evidence="2">(rape) hypothetical protein</fullName>
    </submittedName>
</protein>
<evidence type="ECO:0000313" key="2">
    <source>
        <dbReference type="EMBL" id="CAF1827002.1"/>
    </source>
</evidence>
<dbReference type="EMBL" id="HG994368">
    <property type="protein sequence ID" value="CAF1827002.1"/>
    <property type="molecule type" value="Genomic_DNA"/>
</dbReference>
<reference evidence="2" key="1">
    <citation type="submission" date="2021-01" db="EMBL/GenBank/DDBJ databases">
        <authorList>
            <consortium name="Genoscope - CEA"/>
            <person name="William W."/>
        </authorList>
    </citation>
    <scope>NUCLEOTIDE SEQUENCE</scope>
</reference>
<dbReference type="AlphaFoldDB" id="A0A816J8D5"/>
<organism evidence="2">
    <name type="scientific">Brassica napus</name>
    <name type="common">Rape</name>
    <dbReference type="NCBI Taxonomy" id="3708"/>
    <lineage>
        <taxon>Eukaryota</taxon>
        <taxon>Viridiplantae</taxon>
        <taxon>Streptophyta</taxon>
        <taxon>Embryophyta</taxon>
        <taxon>Tracheophyta</taxon>
        <taxon>Spermatophyta</taxon>
        <taxon>Magnoliopsida</taxon>
        <taxon>eudicotyledons</taxon>
        <taxon>Gunneridae</taxon>
        <taxon>Pentapetalae</taxon>
        <taxon>rosids</taxon>
        <taxon>malvids</taxon>
        <taxon>Brassicales</taxon>
        <taxon>Brassicaceae</taxon>
        <taxon>Brassiceae</taxon>
        <taxon>Brassica</taxon>
    </lineage>
</organism>
<accession>A0A816J8D5</accession>
<feature type="region of interest" description="Disordered" evidence="1">
    <location>
        <begin position="1"/>
        <end position="43"/>
    </location>
</feature>
<evidence type="ECO:0000256" key="1">
    <source>
        <dbReference type="SAM" id="MobiDB-lite"/>
    </source>
</evidence>
<name>A0A816J8D5_BRANA</name>
<proteinExistence type="predicted"/>
<sequence length="43" mass="4722">MKEPSLPISLSCQIERKLDPQKRKSPLGGEGVGVYIQPRQSGL</sequence>
<gene>
    <name evidence="2" type="ORF">DARMORV10_C04P19650.1</name>
</gene>
<dbReference type="Proteomes" id="UP001295469">
    <property type="component" value="Chromosome C04"/>
</dbReference>